<evidence type="ECO:0000313" key="2">
    <source>
        <dbReference type="Proteomes" id="UP000198307"/>
    </source>
</evidence>
<gene>
    <name evidence="1" type="ORF">SAMN05444959_10546</name>
</gene>
<organism evidence="1 2">
    <name type="scientific">Paracoccus seriniphilus</name>
    <dbReference type="NCBI Taxonomy" id="184748"/>
    <lineage>
        <taxon>Bacteria</taxon>
        <taxon>Pseudomonadati</taxon>
        <taxon>Pseudomonadota</taxon>
        <taxon>Alphaproteobacteria</taxon>
        <taxon>Rhodobacterales</taxon>
        <taxon>Paracoccaceae</taxon>
        <taxon>Paracoccus</taxon>
    </lineage>
</organism>
<reference evidence="1 2" key="1">
    <citation type="submission" date="2017-07" db="EMBL/GenBank/DDBJ databases">
        <authorList>
            <person name="Sun Z.S."/>
            <person name="Albrecht U."/>
            <person name="Echele G."/>
            <person name="Lee C.C."/>
        </authorList>
    </citation>
    <scope>NUCLEOTIDE SEQUENCE [LARGE SCALE GENOMIC DNA]</scope>
    <source>
        <strain evidence="1 2">DSM 14827</strain>
    </source>
</reference>
<dbReference type="PROSITE" id="PS00175">
    <property type="entry name" value="PG_MUTASE"/>
    <property type="match status" value="1"/>
</dbReference>
<dbReference type="InterPro" id="IPR050275">
    <property type="entry name" value="PGM_Phosphatase"/>
</dbReference>
<dbReference type="SMART" id="SM00855">
    <property type="entry name" value="PGAM"/>
    <property type="match status" value="1"/>
</dbReference>
<sequence>MNLLNVSFVLIRHGQTDANRDGRVAGCIEATLTEVGRDGARQLVGWGWPKDIALFASPQQRARETARLGFPDHEPILLEGIRERNWGEYEGRPVSEIRSRAATPEQGEAWAEMIDRVARAIVRAQQLAAGRLPVLVAHSGVIRAARELTGHHAWGEAPANTTPYLFSPGPDGWSHAELARQDRALMA</sequence>
<dbReference type="GO" id="GO:0016791">
    <property type="term" value="F:phosphatase activity"/>
    <property type="evidence" value="ECO:0007669"/>
    <property type="project" value="TreeGrafter"/>
</dbReference>
<proteinExistence type="predicted"/>
<accession>A0A239PU93</accession>
<dbReference type="SUPFAM" id="SSF53254">
    <property type="entry name" value="Phosphoglycerate mutase-like"/>
    <property type="match status" value="1"/>
</dbReference>
<name>A0A239PU93_9RHOB</name>
<protein>
    <submittedName>
        <fullName evidence="1">Probable phosphoglycerate mutase</fullName>
    </submittedName>
</protein>
<evidence type="ECO:0000313" key="1">
    <source>
        <dbReference type="EMBL" id="SNT73476.1"/>
    </source>
</evidence>
<dbReference type="RefSeq" id="WP_179217683.1">
    <property type="nucleotide sequence ID" value="NZ_CP067132.1"/>
</dbReference>
<dbReference type="PANTHER" id="PTHR48100">
    <property type="entry name" value="BROAD-SPECIFICITY PHOSPHATASE YOR283W-RELATED"/>
    <property type="match status" value="1"/>
</dbReference>
<dbReference type="Gene3D" id="3.40.50.1240">
    <property type="entry name" value="Phosphoglycerate mutase-like"/>
    <property type="match status" value="1"/>
</dbReference>
<dbReference type="Proteomes" id="UP000198307">
    <property type="component" value="Unassembled WGS sequence"/>
</dbReference>
<dbReference type="Pfam" id="PF00300">
    <property type="entry name" value="His_Phos_1"/>
    <property type="match status" value="1"/>
</dbReference>
<dbReference type="InterPro" id="IPR001345">
    <property type="entry name" value="PG/BPGM_mutase_AS"/>
</dbReference>
<dbReference type="InterPro" id="IPR029033">
    <property type="entry name" value="His_PPase_superfam"/>
</dbReference>
<dbReference type="InterPro" id="IPR013078">
    <property type="entry name" value="His_Pase_superF_clade-1"/>
</dbReference>
<dbReference type="EMBL" id="FZQB01000005">
    <property type="protein sequence ID" value="SNT73476.1"/>
    <property type="molecule type" value="Genomic_DNA"/>
</dbReference>
<dbReference type="AlphaFoldDB" id="A0A239PU93"/>
<keyword evidence="2" id="KW-1185">Reference proteome</keyword>
<dbReference type="CDD" id="cd07067">
    <property type="entry name" value="HP_PGM_like"/>
    <property type="match status" value="1"/>
</dbReference>